<dbReference type="GO" id="GO:0000270">
    <property type="term" value="P:peptidoglycan metabolic process"/>
    <property type="evidence" value="ECO:0007669"/>
    <property type="project" value="UniProtKB-UniRule"/>
</dbReference>
<dbReference type="EC" id="4.2.2.-" evidence="4"/>
<dbReference type="HAMAP" id="MF_02071">
    <property type="entry name" value="RlpA"/>
    <property type="match status" value="1"/>
</dbReference>
<reference evidence="11" key="1">
    <citation type="submission" date="2016-10" db="EMBL/GenBank/DDBJ databases">
        <authorList>
            <person name="Varghese N."/>
            <person name="Submissions S."/>
        </authorList>
    </citation>
    <scope>NUCLEOTIDE SEQUENCE [LARGE SCALE GENOMIC DNA]</scope>
    <source>
        <strain evidence="11">CGMCC 1.3431</strain>
    </source>
</reference>
<dbReference type="STRING" id="260084.SAMN02927928_0398"/>
<evidence type="ECO:0000256" key="4">
    <source>
        <dbReference type="HAMAP-Rule" id="MF_02071"/>
    </source>
</evidence>
<comment type="similarity">
    <text evidence="4 5">Belongs to the RlpA family.</text>
</comment>
<dbReference type="GO" id="GO:0005886">
    <property type="term" value="C:plasma membrane"/>
    <property type="evidence" value="ECO:0007669"/>
    <property type="project" value="UniProtKB-SubCell"/>
</dbReference>
<dbReference type="InterPro" id="IPR007730">
    <property type="entry name" value="SPOR-like_dom"/>
</dbReference>
<dbReference type="EMBL" id="FMTS01000001">
    <property type="protein sequence ID" value="SCW32029.1"/>
    <property type="molecule type" value="Genomic_DNA"/>
</dbReference>
<gene>
    <name evidence="4" type="primary">rlpA</name>
    <name evidence="10" type="ORF">SAMN02927928_0398</name>
</gene>
<dbReference type="GO" id="GO:0008932">
    <property type="term" value="F:lytic endotransglycosylase activity"/>
    <property type="evidence" value="ECO:0007669"/>
    <property type="project" value="UniProtKB-UniRule"/>
</dbReference>
<keyword evidence="2 4" id="KW-0456">Lyase</keyword>
<evidence type="ECO:0000256" key="2">
    <source>
        <dbReference type="ARBA" id="ARBA00023239"/>
    </source>
</evidence>
<keyword evidence="4" id="KW-0472">Membrane</keyword>
<dbReference type="PANTHER" id="PTHR34183">
    <property type="entry name" value="ENDOLYTIC PEPTIDOGLYCAN TRANSGLYCOSYLASE RLPA"/>
    <property type="match status" value="1"/>
</dbReference>
<name>A0A1G4PIV7_9CAUL</name>
<protein>
    <recommendedName>
        <fullName evidence="4">Endolytic peptidoglycan transglycosylase RlpA</fullName>
        <ecNumber evidence="4">4.2.2.-</ecNumber>
    </recommendedName>
</protein>
<feature type="chain" id="PRO_5011801347" description="Endolytic peptidoglycan transglycosylase RlpA" evidence="7">
    <location>
        <begin position="26"/>
        <end position="257"/>
    </location>
</feature>
<dbReference type="PROSITE" id="PS51257">
    <property type="entry name" value="PROKAR_LIPOPROTEIN"/>
    <property type="match status" value="1"/>
</dbReference>
<feature type="domain" description="RlpA-like protein double-psi beta-barrel" evidence="8">
    <location>
        <begin position="72"/>
        <end position="162"/>
    </location>
</feature>
<keyword evidence="4" id="KW-1003">Cell membrane</keyword>
<keyword evidence="11" id="KW-1185">Reference proteome</keyword>
<dbReference type="SUPFAM" id="SSF50685">
    <property type="entry name" value="Barwin-like endoglucanases"/>
    <property type="match status" value="1"/>
</dbReference>
<dbReference type="Gene3D" id="2.40.40.10">
    <property type="entry name" value="RlpA-like domain"/>
    <property type="match status" value="1"/>
</dbReference>
<evidence type="ECO:0000256" key="1">
    <source>
        <dbReference type="ARBA" id="ARBA00022729"/>
    </source>
</evidence>
<dbReference type="InterPro" id="IPR036908">
    <property type="entry name" value="RlpA-like_sf"/>
</dbReference>
<dbReference type="PANTHER" id="PTHR34183:SF1">
    <property type="entry name" value="ENDOLYTIC PEPTIDOGLYCAN TRANSGLYCOSYLASE RLPA"/>
    <property type="match status" value="1"/>
</dbReference>
<dbReference type="Gene3D" id="3.30.70.1070">
    <property type="entry name" value="Sporulation related repeat"/>
    <property type="match status" value="1"/>
</dbReference>
<dbReference type="NCBIfam" id="TIGR00413">
    <property type="entry name" value="rlpA"/>
    <property type="match status" value="1"/>
</dbReference>
<comment type="function">
    <text evidence="4">Lytic transglycosylase with a strong preference for naked glycan strands that lack stem peptides.</text>
</comment>
<evidence type="ECO:0000259" key="8">
    <source>
        <dbReference type="Pfam" id="PF03330"/>
    </source>
</evidence>
<dbReference type="InterPro" id="IPR034718">
    <property type="entry name" value="RlpA"/>
</dbReference>
<keyword evidence="4 10" id="KW-0449">Lipoprotein</keyword>
<dbReference type="AlphaFoldDB" id="A0A1G4PIV7"/>
<feature type="signal peptide" evidence="7">
    <location>
        <begin position="1"/>
        <end position="25"/>
    </location>
</feature>
<evidence type="ECO:0000256" key="5">
    <source>
        <dbReference type="RuleBase" id="RU003495"/>
    </source>
</evidence>
<comment type="subcellular location">
    <subcellularLocation>
        <location evidence="4">Cell membrane</location>
        <topology evidence="4">Lipid-anchor</topology>
    </subcellularLocation>
</comment>
<organism evidence="10 11">
    <name type="scientific">Asticcacaulis taihuensis</name>
    <dbReference type="NCBI Taxonomy" id="260084"/>
    <lineage>
        <taxon>Bacteria</taxon>
        <taxon>Pseudomonadati</taxon>
        <taxon>Pseudomonadota</taxon>
        <taxon>Alphaproteobacteria</taxon>
        <taxon>Caulobacterales</taxon>
        <taxon>Caulobacteraceae</taxon>
        <taxon>Asticcacaulis</taxon>
    </lineage>
</organism>
<keyword evidence="4" id="KW-0564">Palmitate</keyword>
<feature type="domain" description="SPOR" evidence="9">
    <location>
        <begin position="188"/>
        <end position="251"/>
    </location>
</feature>
<keyword evidence="3 4" id="KW-0961">Cell wall biogenesis/degradation</keyword>
<dbReference type="Pfam" id="PF05036">
    <property type="entry name" value="SPOR"/>
    <property type="match status" value="1"/>
</dbReference>
<keyword evidence="1 7" id="KW-0732">Signal</keyword>
<dbReference type="InterPro" id="IPR012997">
    <property type="entry name" value="RplA"/>
</dbReference>
<dbReference type="GO" id="GO:0042834">
    <property type="term" value="F:peptidoglycan binding"/>
    <property type="evidence" value="ECO:0007669"/>
    <property type="project" value="InterPro"/>
</dbReference>
<sequence length="257" mass="27915">MFERESSFRTLSTRLLPLVFMLLLAACATTRPNVSGEGPRIAREPQYNSGTSRPYTVRGKTYYPRIPDAGHTETGIASWYGGESPNATTADGEYFSPDAITAAHKTFPLPSIAEVTNLDNGKTIRVRVNDRGPFVEGRVMDLSRGAAKALGVYTSGTARVRITWLGPAERLGPAPVYAAAPSQAADDNQRYIVQVGAYSQRDNAQRAQDRLADARIDTRDSLYIVYTGPFKGAAAAERRRQEAISAGFTGAILVHDD</sequence>
<evidence type="ECO:0000256" key="6">
    <source>
        <dbReference type="SAM" id="MobiDB-lite"/>
    </source>
</evidence>
<evidence type="ECO:0000259" key="9">
    <source>
        <dbReference type="Pfam" id="PF05036"/>
    </source>
</evidence>
<accession>A0A1G4PIV7</accession>
<dbReference type="InterPro" id="IPR036680">
    <property type="entry name" value="SPOR-like_sf"/>
</dbReference>
<dbReference type="GO" id="GO:0071555">
    <property type="term" value="P:cell wall organization"/>
    <property type="evidence" value="ECO:0007669"/>
    <property type="project" value="UniProtKB-KW"/>
</dbReference>
<dbReference type="Proteomes" id="UP000199150">
    <property type="component" value="Unassembled WGS sequence"/>
</dbReference>
<proteinExistence type="inferred from homology"/>
<evidence type="ECO:0000256" key="7">
    <source>
        <dbReference type="SAM" id="SignalP"/>
    </source>
</evidence>
<evidence type="ECO:0000313" key="10">
    <source>
        <dbReference type="EMBL" id="SCW32029.1"/>
    </source>
</evidence>
<evidence type="ECO:0000256" key="3">
    <source>
        <dbReference type="ARBA" id="ARBA00023316"/>
    </source>
</evidence>
<dbReference type="Pfam" id="PF03330">
    <property type="entry name" value="DPBB_1"/>
    <property type="match status" value="1"/>
</dbReference>
<dbReference type="SUPFAM" id="SSF110997">
    <property type="entry name" value="Sporulation related repeat"/>
    <property type="match status" value="1"/>
</dbReference>
<dbReference type="InterPro" id="IPR009009">
    <property type="entry name" value="RlpA-like_DPBB"/>
</dbReference>
<feature type="region of interest" description="Disordered" evidence="6">
    <location>
        <begin position="32"/>
        <end position="60"/>
    </location>
</feature>
<dbReference type="CDD" id="cd22268">
    <property type="entry name" value="DPBB_RlpA-like"/>
    <property type="match status" value="1"/>
</dbReference>
<evidence type="ECO:0000313" key="11">
    <source>
        <dbReference type="Proteomes" id="UP000199150"/>
    </source>
</evidence>